<dbReference type="SUPFAM" id="SSF82171">
    <property type="entry name" value="DPP6 N-terminal domain-like"/>
    <property type="match status" value="1"/>
</dbReference>
<evidence type="ECO:0000313" key="4">
    <source>
        <dbReference type="EMBL" id="CAG9324241.1"/>
    </source>
</evidence>
<reference evidence="4" key="1">
    <citation type="submission" date="2021-09" db="EMBL/GenBank/DDBJ databases">
        <authorList>
            <consortium name="AG Swart"/>
            <person name="Singh M."/>
            <person name="Singh A."/>
            <person name="Seah K."/>
            <person name="Emmerich C."/>
        </authorList>
    </citation>
    <scope>NUCLEOTIDE SEQUENCE</scope>
    <source>
        <strain evidence="4">ATCC30299</strain>
    </source>
</reference>
<dbReference type="Pfam" id="PF13181">
    <property type="entry name" value="TPR_8"/>
    <property type="match status" value="4"/>
</dbReference>
<name>A0AAU9JR72_9CILI</name>
<feature type="repeat" description="TPR" evidence="3">
    <location>
        <begin position="750"/>
        <end position="783"/>
    </location>
</feature>
<dbReference type="Pfam" id="PF13414">
    <property type="entry name" value="TPR_11"/>
    <property type="match status" value="4"/>
</dbReference>
<dbReference type="PANTHER" id="PTHR44943:SF4">
    <property type="entry name" value="TPR REPEAT-CONTAINING PROTEIN MJ0798"/>
    <property type="match status" value="1"/>
</dbReference>
<dbReference type="PROSITE" id="PS50005">
    <property type="entry name" value="TPR"/>
    <property type="match status" value="13"/>
</dbReference>
<feature type="repeat" description="TPR" evidence="3">
    <location>
        <begin position="614"/>
        <end position="647"/>
    </location>
</feature>
<dbReference type="PANTHER" id="PTHR44943">
    <property type="entry name" value="CELLULOSE SYNTHASE OPERON PROTEIN C"/>
    <property type="match status" value="1"/>
</dbReference>
<feature type="repeat" description="TPR" evidence="3">
    <location>
        <begin position="818"/>
        <end position="851"/>
    </location>
</feature>
<feature type="repeat" description="TPR" evidence="3">
    <location>
        <begin position="682"/>
        <end position="715"/>
    </location>
</feature>
<keyword evidence="2 3" id="KW-0802">TPR repeat</keyword>
<evidence type="ECO:0000256" key="1">
    <source>
        <dbReference type="ARBA" id="ARBA00022737"/>
    </source>
</evidence>
<evidence type="ECO:0000256" key="3">
    <source>
        <dbReference type="PROSITE-ProRule" id="PRU00339"/>
    </source>
</evidence>
<dbReference type="AlphaFoldDB" id="A0AAU9JR72"/>
<dbReference type="InterPro" id="IPR019734">
    <property type="entry name" value="TPR_rpt"/>
</dbReference>
<dbReference type="Proteomes" id="UP001162131">
    <property type="component" value="Unassembled WGS sequence"/>
</dbReference>
<dbReference type="Gene3D" id="1.25.40.10">
    <property type="entry name" value="Tetratricopeptide repeat domain"/>
    <property type="match status" value="7"/>
</dbReference>
<evidence type="ECO:0000256" key="2">
    <source>
        <dbReference type="ARBA" id="ARBA00022803"/>
    </source>
</evidence>
<dbReference type="Pfam" id="PF00515">
    <property type="entry name" value="TPR_1"/>
    <property type="match status" value="1"/>
</dbReference>
<dbReference type="InterPro" id="IPR011990">
    <property type="entry name" value="TPR-like_helical_dom_sf"/>
</dbReference>
<accession>A0AAU9JR72</accession>
<dbReference type="InterPro" id="IPR013105">
    <property type="entry name" value="TPR_2"/>
</dbReference>
<keyword evidence="1" id="KW-0677">Repeat</keyword>
<feature type="repeat" description="TPR" evidence="3">
    <location>
        <begin position="852"/>
        <end position="885"/>
    </location>
</feature>
<feature type="repeat" description="TPR" evidence="3">
    <location>
        <begin position="716"/>
        <end position="749"/>
    </location>
</feature>
<dbReference type="EMBL" id="CAJZBQ010000036">
    <property type="protein sequence ID" value="CAG9324241.1"/>
    <property type="molecule type" value="Genomic_DNA"/>
</dbReference>
<gene>
    <name evidence="4" type="ORF">BSTOLATCC_MIC36036</name>
</gene>
<dbReference type="Pfam" id="PF07719">
    <property type="entry name" value="TPR_2"/>
    <property type="match status" value="1"/>
</dbReference>
<evidence type="ECO:0008006" key="6">
    <source>
        <dbReference type="Google" id="ProtNLM"/>
    </source>
</evidence>
<dbReference type="SUPFAM" id="SSF48452">
    <property type="entry name" value="TPR-like"/>
    <property type="match status" value="2"/>
</dbReference>
<dbReference type="InterPro" id="IPR051685">
    <property type="entry name" value="Ycf3/AcsC/BcsC/TPR_MFPF"/>
</dbReference>
<evidence type="ECO:0000313" key="5">
    <source>
        <dbReference type="Proteomes" id="UP001162131"/>
    </source>
</evidence>
<comment type="caution">
    <text evidence="4">The sequence shown here is derived from an EMBL/GenBank/DDBJ whole genome shotgun (WGS) entry which is preliminary data.</text>
</comment>
<dbReference type="PROSITE" id="PS50293">
    <property type="entry name" value="TPR_REGION"/>
    <property type="match status" value="2"/>
</dbReference>
<organism evidence="4 5">
    <name type="scientific">Blepharisma stoltei</name>
    <dbReference type="NCBI Taxonomy" id="1481888"/>
    <lineage>
        <taxon>Eukaryota</taxon>
        <taxon>Sar</taxon>
        <taxon>Alveolata</taxon>
        <taxon>Ciliophora</taxon>
        <taxon>Postciliodesmatophora</taxon>
        <taxon>Heterotrichea</taxon>
        <taxon>Heterotrichida</taxon>
        <taxon>Blepharismidae</taxon>
        <taxon>Blepharisma</taxon>
    </lineage>
</organism>
<protein>
    <recommendedName>
        <fullName evidence="6">UDP-N-acetylglucosamine--peptide N-acetylglucosaminyltransferase SPINDLY</fullName>
    </recommendedName>
</protein>
<feature type="repeat" description="TPR" evidence="3">
    <location>
        <begin position="954"/>
        <end position="987"/>
    </location>
</feature>
<keyword evidence="5" id="KW-1185">Reference proteome</keyword>
<proteinExistence type="predicted"/>
<feature type="repeat" description="TPR" evidence="3">
    <location>
        <begin position="547"/>
        <end position="580"/>
    </location>
</feature>
<feature type="repeat" description="TPR" evidence="3">
    <location>
        <begin position="513"/>
        <end position="546"/>
    </location>
</feature>
<dbReference type="SMART" id="SM00028">
    <property type="entry name" value="TPR"/>
    <property type="match status" value="15"/>
</dbReference>
<feature type="repeat" description="TPR" evidence="3">
    <location>
        <begin position="784"/>
        <end position="817"/>
    </location>
</feature>
<feature type="repeat" description="TPR" evidence="3">
    <location>
        <begin position="648"/>
        <end position="681"/>
    </location>
</feature>
<feature type="repeat" description="TPR" evidence="3">
    <location>
        <begin position="920"/>
        <end position="953"/>
    </location>
</feature>
<sequence>MMHQCFKQGCELEVQYICLCLASETYSCELHLGAHLKLPSRAHSFDSILVEPREGTKDAVLRFLAKEKSKKEKLKKMISPSFARNIYDSINSVRETLKKLDSDISEINSITKKVAQASKQELIMHEDSESYTSIVGFCRLSELRTRKTAILSTINNPELEQDFRKACSLSENYISDPLISQAYQECVNAYHQSTSLYLIGEVDKRTSLFVYDTEGEIEHEKVLDFPWKLKKCTSSVAQLPNGELFCTCEIDSSPFNVFIIDKNYGVRVLPTQTKLAFSLAIYFDRSVYCFGPKVHWEQKGMPSRFDLDGNRWCKLADWGAGSFRLGTVFNRKIVISGFQESYLCSYSIDIDAFSWIPYDFIEKNSNKILINANERLYLISSCNGSVYESEVGNEYAWQKIGQSIIKNDFYQVYFSYNKEGVYISCISESIRKYYKFDLISKVLSEIAYYDRHVALRKVSDRIEAIERHNHSFSLIPEYAAALINDKHTLFYLGAQLGKIEFYNETIKINPNYPGCYSEKGRVLYELKLYSEAIECFNKAIILSPSYYDAHLNKGYALAGLNRHLEAIECFDKVINIKPRNTNAYWNKGIALSKLERHLEAIGCYDEWIKIHPSSIAYSDKGLALNTLGRNLEAIECYNEAIRLKPDNCMTYFYKSAALEALERYLEAIECYNKFIELRPDAASGYNNKGHALYNLGRSEEAIECYNEAIKLDHNSAKYYTNKGFALRKLKRYLEEIECYNEVIKMLPNPSGYYRLKGIALKNLSRDLEAIECFSEAIKLDPTDDEAYQDKGNALDELGRTLEAIECYSEAIRLNPSSAESYFDKGYDLITLERYIEAVECYTEAIKLKPDDALAYSNKGAALSGLGRNLEAIECYNEAIKLSPSTANFYFGKGIALNALGRFLEAVECYYETLKLDPNNAQAHLNKGYALYNLGLMSEAIKCYDEAMRLHPDLPAAFCYKGRALYSLGRMLEAIEHFNEAIKLSPDEFLYLCCRAQLLNDLERETEAQQDLNRAYNLLQSVQESKITKSPQEGNYNFNNEISDKDRLKLLQTLSKLQESVIEFKEELEKFKKSLPENPEKLREAEKKGGKAKKQHSQILKKALDCLDLKKLQPISTLQQIEREAIEHQKKIIDIIAQLWLSLSTK</sequence>
<feature type="repeat" description="TPR" evidence="3">
    <location>
        <begin position="886"/>
        <end position="919"/>
    </location>
</feature>